<sequence length="290" mass="32595">MFRKVSFFLVVGFTFIGSVQANPDVTSREYKLMLDASLFSYTTEYSDVQDLMADVKTVVEAAINRNVSGTAQLTHDRQVEFFDTQGSCVLNNINYAFRERIESGQSEVTLKFRSPDRYISDFEDLSSSTSGAETKLEADVGVSTDNNFKFQYGHSTTAGNSRTINRMDDIHAHFPGFASNYGFSDSTSLSVVSNLMINERVYKNVFIDLGQFDAEFSITLWYIGSPSQNTTPAVAEISFKYADSSVNYTKKVVNRARDAFISIQGLSQWVDANAQTKTRFVYQYDPSFCQ</sequence>
<dbReference type="AlphaFoldDB" id="A0A160TG76"/>
<name>A0A160TG76_9ZZZZ</name>
<organism evidence="1">
    <name type="scientific">hydrothermal vent metagenome</name>
    <dbReference type="NCBI Taxonomy" id="652676"/>
    <lineage>
        <taxon>unclassified sequences</taxon>
        <taxon>metagenomes</taxon>
        <taxon>ecological metagenomes</taxon>
    </lineage>
</organism>
<evidence type="ECO:0000313" key="1">
    <source>
        <dbReference type="EMBL" id="CUS42009.1"/>
    </source>
</evidence>
<proteinExistence type="predicted"/>
<gene>
    <name evidence="1" type="ORF">MGWOODY_Tha2124</name>
</gene>
<protein>
    <submittedName>
        <fullName evidence="1">Uncharacterized protein</fullName>
    </submittedName>
</protein>
<reference evidence="1" key="1">
    <citation type="submission" date="2015-10" db="EMBL/GenBank/DDBJ databases">
        <authorList>
            <person name="Gilbert D.G."/>
        </authorList>
    </citation>
    <scope>NUCLEOTIDE SEQUENCE</scope>
</reference>
<accession>A0A160TG76</accession>
<dbReference type="EMBL" id="CZQC01000060">
    <property type="protein sequence ID" value="CUS42009.1"/>
    <property type="molecule type" value="Genomic_DNA"/>
</dbReference>